<keyword evidence="4 7" id="KW-1133">Transmembrane helix</keyword>
<keyword evidence="5 7" id="KW-0472">Membrane</keyword>
<evidence type="ECO:0000256" key="6">
    <source>
        <dbReference type="SAM" id="MobiDB-lite"/>
    </source>
</evidence>
<feature type="non-terminal residue" evidence="8">
    <location>
        <position position="1"/>
    </location>
</feature>
<protein>
    <recommendedName>
        <fullName evidence="10">Major facilitator superfamily (MFS) profile domain-containing protein</fullName>
    </recommendedName>
</protein>
<comment type="subcellular location">
    <subcellularLocation>
        <location evidence="1">Membrane</location>
        <topology evidence="1">Multi-pass membrane protein</topology>
    </subcellularLocation>
</comment>
<keyword evidence="2" id="KW-0813">Transport</keyword>
<dbReference type="GO" id="GO:0022857">
    <property type="term" value="F:transmembrane transporter activity"/>
    <property type="evidence" value="ECO:0007669"/>
    <property type="project" value="TreeGrafter"/>
</dbReference>
<dbReference type="InterPro" id="IPR050930">
    <property type="entry name" value="MFS_Vesicular_Transporter"/>
</dbReference>
<dbReference type="AlphaFoldDB" id="A0A8H7VDT6"/>
<reference evidence="8 9" key="1">
    <citation type="submission" date="2020-12" db="EMBL/GenBank/DDBJ databases">
        <title>Metabolic potential, ecology and presence of endohyphal bacteria is reflected in genomic diversity of Mucoromycotina.</title>
        <authorList>
            <person name="Muszewska A."/>
            <person name="Okrasinska A."/>
            <person name="Steczkiewicz K."/>
            <person name="Drgas O."/>
            <person name="Orlowska M."/>
            <person name="Perlinska-Lenart U."/>
            <person name="Aleksandrzak-Piekarczyk T."/>
            <person name="Szatraj K."/>
            <person name="Zielenkiewicz U."/>
            <person name="Pilsyk S."/>
            <person name="Malc E."/>
            <person name="Mieczkowski P."/>
            <person name="Kruszewska J.S."/>
            <person name="Biernat P."/>
            <person name="Pawlowska J."/>
        </authorList>
    </citation>
    <scope>NUCLEOTIDE SEQUENCE [LARGE SCALE GENOMIC DNA]</scope>
    <source>
        <strain evidence="8 9">CBS 142.35</strain>
    </source>
</reference>
<keyword evidence="9" id="KW-1185">Reference proteome</keyword>
<organism evidence="8 9">
    <name type="scientific">Circinella minor</name>
    <dbReference type="NCBI Taxonomy" id="1195481"/>
    <lineage>
        <taxon>Eukaryota</taxon>
        <taxon>Fungi</taxon>
        <taxon>Fungi incertae sedis</taxon>
        <taxon>Mucoromycota</taxon>
        <taxon>Mucoromycotina</taxon>
        <taxon>Mucoromycetes</taxon>
        <taxon>Mucorales</taxon>
        <taxon>Lichtheimiaceae</taxon>
        <taxon>Circinella</taxon>
    </lineage>
</organism>
<accession>A0A8H7VDT6</accession>
<evidence type="ECO:0000256" key="7">
    <source>
        <dbReference type="SAM" id="Phobius"/>
    </source>
</evidence>
<evidence type="ECO:0000256" key="4">
    <source>
        <dbReference type="ARBA" id="ARBA00022989"/>
    </source>
</evidence>
<dbReference type="GO" id="GO:0016020">
    <property type="term" value="C:membrane"/>
    <property type="evidence" value="ECO:0007669"/>
    <property type="project" value="UniProtKB-SubCell"/>
</dbReference>
<feature type="transmembrane region" description="Helical" evidence="7">
    <location>
        <begin position="45"/>
        <end position="68"/>
    </location>
</feature>
<sequence length="114" mass="12460">TPAYAEVSSAWNSCFFIPSTGTDDDDDDDVIEENKEHQNDGSGRSYGLISAVVCLGNFLGPVLGGYLFERIGFFWLSITVACILILFSPLSLVFLESKRSIKLSQLSSFFTSSS</sequence>
<keyword evidence="3 7" id="KW-0812">Transmembrane</keyword>
<dbReference type="PANTHER" id="PTHR23506:SF23">
    <property type="entry name" value="GH10249P"/>
    <property type="match status" value="1"/>
</dbReference>
<evidence type="ECO:0000256" key="2">
    <source>
        <dbReference type="ARBA" id="ARBA00022448"/>
    </source>
</evidence>
<dbReference type="EMBL" id="JAEPRB010000180">
    <property type="protein sequence ID" value="KAG2219411.1"/>
    <property type="molecule type" value="Genomic_DNA"/>
</dbReference>
<feature type="compositionally biased region" description="Acidic residues" evidence="6">
    <location>
        <begin position="22"/>
        <end position="31"/>
    </location>
</feature>
<comment type="caution">
    <text evidence="8">The sequence shown here is derived from an EMBL/GenBank/DDBJ whole genome shotgun (WGS) entry which is preliminary data.</text>
</comment>
<gene>
    <name evidence="8" type="ORF">INT45_010602</name>
</gene>
<evidence type="ECO:0000256" key="5">
    <source>
        <dbReference type="ARBA" id="ARBA00023136"/>
    </source>
</evidence>
<dbReference type="SUPFAM" id="SSF103473">
    <property type="entry name" value="MFS general substrate transporter"/>
    <property type="match status" value="1"/>
</dbReference>
<feature type="region of interest" description="Disordered" evidence="6">
    <location>
        <begin position="18"/>
        <end position="42"/>
    </location>
</feature>
<dbReference type="Proteomes" id="UP000646827">
    <property type="component" value="Unassembled WGS sequence"/>
</dbReference>
<evidence type="ECO:0008006" key="10">
    <source>
        <dbReference type="Google" id="ProtNLM"/>
    </source>
</evidence>
<evidence type="ECO:0000256" key="1">
    <source>
        <dbReference type="ARBA" id="ARBA00004141"/>
    </source>
</evidence>
<feature type="transmembrane region" description="Helical" evidence="7">
    <location>
        <begin position="74"/>
        <end position="95"/>
    </location>
</feature>
<dbReference type="Gene3D" id="1.20.1250.20">
    <property type="entry name" value="MFS general substrate transporter like domains"/>
    <property type="match status" value="1"/>
</dbReference>
<dbReference type="PANTHER" id="PTHR23506">
    <property type="entry name" value="GH10249P"/>
    <property type="match status" value="1"/>
</dbReference>
<name>A0A8H7VDT6_9FUNG</name>
<evidence type="ECO:0000313" key="8">
    <source>
        <dbReference type="EMBL" id="KAG2219411.1"/>
    </source>
</evidence>
<evidence type="ECO:0000313" key="9">
    <source>
        <dbReference type="Proteomes" id="UP000646827"/>
    </source>
</evidence>
<evidence type="ECO:0000256" key="3">
    <source>
        <dbReference type="ARBA" id="ARBA00022692"/>
    </source>
</evidence>
<dbReference type="OrthoDB" id="5086884at2759"/>
<proteinExistence type="predicted"/>
<dbReference type="InterPro" id="IPR036259">
    <property type="entry name" value="MFS_trans_sf"/>
</dbReference>